<sequence length="323" mass="35485">MKKVLKKYFIPHKENNFHPHILHAKRAVLYSLVFLLMKVILVAFVILLPTGVFVLPDVLAEEQRQIVALTNIARREKGLPALVVSSKLDLSSQNKANDMAEKSYFAHAREEKSLSSWLKGANYKYLVAGENLAVGFSSAEEIVKAWKNSPTHYANLIDPEFKDLGVGLSGGIYNGRATVFVAQHLGAQVAAVKTGAQPAKKVIAKKSSSVEIKAEIPPPVVEVAKVSSSVLAGKIEDAQEVAPPVMSANQQTPIDRYMQAKRVLLPITSIFAVSQNIYLSAIFFFSFILLLNIVIVVAAGKKRHHVIAQTSGLIALLFIFWKF</sequence>
<dbReference type="AlphaFoldDB" id="A0A1F6P9W0"/>
<feature type="domain" description="SCP" evidence="2">
    <location>
        <begin position="68"/>
        <end position="176"/>
    </location>
</feature>
<dbReference type="SUPFAM" id="SSF55797">
    <property type="entry name" value="PR-1-like"/>
    <property type="match status" value="1"/>
</dbReference>
<keyword evidence="1" id="KW-1133">Transmembrane helix</keyword>
<protein>
    <recommendedName>
        <fullName evidence="2">SCP domain-containing protein</fullName>
    </recommendedName>
</protein>
<gene>
    <name evidence="3" type="ORF">A2563_03575</name>
</gene>
<accession>A0A1F6P9W0</accession>
<organism evidence="3 4">
    <name type="scientific">Candidatus Magasanikbacteria bacterium RIFOXYD1_FULL_40_23</name>
    <dbReference type="NCBI Taxonomy" id="1798705"/>
    <lineage>
        <taxon>Bacteria</taxon>
        <taxon>Candidatus Magasanikiibacteriota</taxon>
    </lineage>
</organism>
<dbReference type="Gene3D" id="3.40.33.10">
    <property type="entry name" value="CAP"/>
    <property type="match status" value="1"/>
</dbReference>
<dbReference type="PANTHER" id="PTHR31157">
    <property type="entry name" value="SCP DOMAIN-CONTAINING PROTEIN"/>
    <property type="match status" value="1"/>
</dbReference>
<dbReference type="Pfam" id="PF00188">
    <property type="entry name" value="CAP"/>
    <property type="match status" value="1"/>
</dbReference>
<dbReference type="InterPro" id="IPR035940">
    <property type="entry name" value="CAP_sf"/>
</dbReference>
<keyword evidence="1" id="KW-0472">Membrane</keyword>
<dbReference type="CDD" id="cd05379">
    <property type="entry name" value="CAP_bacterial"/>
    <property type="match status" value="1"/>
</dbReference>
<comment type="caution">
    <text evidence="3">The sequence shown here is derived from an EMBL/GenBank/DDBJ whole genome shotgun (WGS) entry which is preliminary data.</text>
</comment>
<evidence type="ECO:0000256" key="1">
    <source>
        <dbReference type="SAM" id="Phobius"/>
    </source>
</evidence>
<feature type="transmembrane region" description="Helical" evidence="1">
    <location>
        <begin position="306"/>
        <end position="321"/>
    </location>
</feature>
<proteinExistence type="predicted"/>
<dbReference type="EMBL" id="MFRA01000005">
    <property type="protein sequence ID" value="OGH92724.1"/>
    <property type="molecule type" value="Genomic_DNA"/>
</dbReference>
<evidence type="ECO:0000259" key="2">
    <source>
        <dbReference type="Pfam" id="PF00188"/>
    </source>
</evidence>
<feature type="transmembrane region" description="Helical" evidence="1">
    <location>
        <begin position="277"/>
        <end position="299"/>
    </location>
</feature>
<dbReference type="PANTHER" id="PTHR31157:SF1">
    <property type="entry name" value="SCP DOMAIN-CONTAINING PROTEIN"/>
    <property type="match status" value="1"/>
</dbReference>
<reference evidence="3 4" key="1">
    <citation type="journal article" date="2016" name="Nat. Commun.">
        <title>Thousands of microbial genomes shed light on interconnected biogeochemical processes in an aquifer system.</title>
        <authorList>
            <person name="Anantharaman K."/>
            <person name="Brown C.T."/>
            <person name="Hug L.A."/>
            <person name="Sharon I."/>
            <person name="Castelle C.J."/>
            <person name="Probst A.J."/>
            <person name="Thomas B.C."/>
            <person name="Singh A."/>
            <person name="Wilkins M.J."/>
            <person name="Karaoz U."/>
            <person name="Brodie E.L."/>
            <person name="Williams K.H."/>
            <person name="Hubbard S.S."/>
            <person name="Banfield J.F."/>
        </authorList>
    </citation>
    <scope>NUCLEOTIDE SEQUENCE [LARGE SCALE GENOMIC DNA]</scope>
</reference>
<keyword evidence="1" id="KW-0812">Transmembrane</keyword>
<evidence type="ECO:0000313" key="3">
    <source>
        <dbReference type="EMBL" id="OGH92724.1"/>
    </source>
</evidence>
<evidence type="ECO:0000313" key="4">
    <source>
        <dbReference type="Proteomes" id="UP000176634"/>
    </source>
</evidence>
<feature type="transmembrane region" description="Helical" evidence="1">
    <location>
        <begin position="27"/>
        <end position="55"/>
    </location>
</feature>
<dbReference type="Proteomes" id="UP000176634">
    <property type="component" value="Unassembled WGS sequence"/>
</dbReference>
<dbReference type="STRING" id="1798705.A2563_03575"/>
<dbReference type="InterPro" id="IPR014044">
    <property type="entry name" value="CAP_dom"/>
</dbReference>
<name>A0A1F6P9W0_9BACT</name>